<dbReference type="PANTHER" id="PTHR15431">
    <property type="entry name" value="FGFR1 ONCOGENE PARTNER/LISH DOMAIN-CONTAINING PROTEIN"/>
    <property type="match status" value="1"/>
</dbReference>
<dbReference type="Proteomes" id="UP001211065">
    <property type="component" value="Unassembled WGS sequence"/>
</dbReference>
<evidence type="ECO:0000313" key="10">
    <source>
        <dbReference type="Proteomes" id="UP001211065"/>
    </source>
</evidence>
<evidence type="ECO:0000256" key="5">
    <source>
        <dbReference type="ARBA" id="ARBA00022794"/>
    </source>
</evidence>
<keyword evidence="10" id="KW-1185">Reference proteome</keyword>
<evidence type="ECO:0000259" key="8">
    <source>
        <dbReference type="Pfam" id="PF09398"/>
    </source>
</evidence>
<organism evidence="9 10">
    <name type="scientific">Clydaea vesicula</name>
    <dbReference type="NCBI Taxonomy" id="447962"/>
    <lineage>
        <taxon>Eukaryota</taxon>
        <taxon>Fungi</taxon>
        <taxon>Fungi incertae sedis</taxon>
        <taxon>Chytridiomycota</taxon>
        <taxon>Chytridiomycota incertae sedis</taxon>
        <taxon>Chytridiomycetes</taxon>
        <taxon>Lobulomycetales</taxon>
        <taxon>Lobulomycetaceae</taxon>
        <taxon>Clydaea</taxon>
    </lineage>
</organism>
<keyword evidence="7" id="KW-0966">Cell projection</keyword>
<feature type="domain" description="FGFR1 oncogene partner (FOP) N-terminal dimerisation" evidence="8">
    <location>
        <begin position="43"/>
        <end position="89"/>
    </location>
</feature>
<dbReference type="AlphaFoldDB" id="A0AAD5XXC4"/>
<gene>
    <name evidence="9" type="ORF">HK099_000758</name>
</gene>
<dbReference type="Gene3D" id="1.20.960.40">
    <property type="match status" value="1"/>
</dbReference>
<reference evidence="9" key="1">
    <citation type="submission" date="2020-05" db="EMBL/GenBank/DDBJ databases">
        <title>Phylogenomic resolution of chytrid fungi.</title>
        <authorList>
            <person name="Stajich J.E."/>
            <person name="Amses K."/>
            <person name="Simmons R."/>
            <person name="Seto K."/>
            <person name="Myers J."/>
            <person name="Bonds A."/>
            <person name="Quandt C.A."/>
            <person name="Barry K."/>
            <person name="Liu P."/>
            <person name="Grigoriev I."/>
            <person name="Longcore J.E."/>
            <person name="James T.Y."/>
        </authorList>
    </citation>
    <scope>NUCLEOTIDE SEQUENCE</scope>
    <source>
        <strain evidence="9">JEL0476</strain>
    </source>
</reference>
<feature type="non-terminal residue" evidence="9">
    <location>
        <position position="91"/>
    </location>
</feature>
<dbReference type="PANTHER" id="PTHR15431:SF19">
    <property type="entry name" value="CENTROSOMAL PROTEIN 20-RELATED"/>
    <property type="match status" value="1"/>
</dbReference>
<comment type="similarity">
    <text evidence="3">Belongs to the CEP43 family.</text>
</comment>
<comment type="subcellular location">
    <subcellularLocation>
        <location evidence="1">Cytoplasm</location>
        <location evidence="1">Cytoskeleton</location>
        <location evidence="1">Cilium basal body</location>
    </subcellularLocation>
    <subcellularLocation>
        <location evidence="2">Cytoplasm</location>
        <location evidence="2">Cytoskeleton</location>
        <location evidence="2">Microtubule organizing center</location>
        <location evidence="2">Centrosome</location>
    </subcellularLocation>
</comment>
<proteinExistence type="inferred from homology"/>
<dbReference type="InterPro" id="IPR018993">
    <property type="entry name" value="FOP_dimerisation-dom_N"/>
</dbReference>
<dbReference type="EMBL" id="JADGJW010001190">
    <property type="protein sequence ID" value="KAJ3205618.1"/>
    <property type="molecule type" value="Genomic_DNA"/>
</dbReference>
<comment type="caution">
    <text evidence="9">The sequence shown here is derived from an EMBL/GenBank/DDBJ whole genome shotgun (WGS) entry which is preliminary data.</text>
</comment>
<dbReference type="Pfam" id="PF09398">
    <property type="entry name" value="FOP_dimer"/>
    <property type="match status" value="1"/>
</dbReference>
<protein>
    <recommendedName>
        <fullName evidence="8">FGFR1 oncogene partner (FOP) N-terminal dimerisation domain-containing protein</fullName>
    </recommendedName>
</protein>
<evidence type="ECO:0000256" key="6">
    <source>
        <dbReference type="ARBA" id="ARBA00023212"/>
    </source>
</evidence>
<dbReference type="GO" id="GO:0034453">
    <property type="term" value="P:microtubule anchoring"/>
    <property type="evidence" value="ECO:0007669"/>
    <property type="project" value="InterPro"/>
</dbReference>
<dbReference type="SMART" id="SM00667">
    <property type="entry name" value="LisH"/>
    <property type="match status" value="1"/>
</dbReference>
<accession>A0AAD5XXC4</accession>
<evidence type="ECO:0000256" key="1">
    <source>
        <dbReference type="ARBA" id="ARBA00004120"/>
    </source>
</evidence>
<dbReference type="GO" id="GO:0036064">
    <property type="term" value="C:ciliary basal body"/>
    <property type="evidence" value="ECO:0007669"/>
    <property type="project" value="TreeGrafter"/>
</dbReference>
<keyword evidence="4" id="KW-0963">Cytoplasm</keyword>
<dbReference type="PROSITE" id="PS50896">
    <property type="entry name" value="LISH"/>
    <property type="match status" value="1"/>
</dbReference>
<evidence type="ECO:0000256" key="3">
    <source>
        <dbReference type="ARBA" id="ARBA00005385"/>
    </source>
</evidence>
<dbReference type="InterPro" id="IPR006594">
    <property type="entry name" value="LisH"/>
</dbReference>
<evidence type="ECO:0000256" key="2">
    <source>
        <dbReference type="ARBA" id="ARBA00004300"/>
    </source>
</evidence>
<evidence type="ECO:0000256" key="4">
    <source>
        <dbReference type="ARBA" id="ARBA00022490"/>
    </source>
</evidence>
<dbReference type="GO" id="GO:0060271">
    <property type="term" value="P:cilium assembly"/>
    <property type="evidence" value="ECO:0007669"/>
    <property type="project" value="TreeGrafter"/>
</dbReference>
<keyword evidence="5" id="KW-0970">Cilium biogenesis/degradation</keyword>
<sequence>MSTIEEFQQVLKESLEKRGVITDIEAKIREELFNLIENTTESKKLPTKEEILINNLIFEYLQYQNYKHTSALFRKETNLDENLLSRRELKT</sequence>
<keyword evidence="6" id="KW-0206">Cytoskeleton</keyword>
<name>A0AAD5XXC4_9FUNG</name>
<evidence type="ECO:0000313" key="9">
    <source>
        <dbReference type="EMBL" id="KAJ3205618.1"/>
    </source>
</evidence>
<dbReference type="GO" id="GO:0031514">
    <property type="term" value="C:motile cilium"/>
    <property type="evidence" value="ECO:0007669"/>
    <property type="project" value="TreeGrafter"/>
</dbReference>
<evidence type="ECO:0000256" key="7">
    <source>
        <dbReference type="ARBA" id="ARBA00023273"/>
    </source>
</evidence>